<keyword evidence="3" id="KW-1185">Reference proteome</keyword>
<dbReference type="Proteomes" id="UP001597380">
    <property type="component" value="Unassembled WGS sequence"/>
</dbReference>
<comment type="caution">
    <text evidence="2">The sequence shown here is derived from an EMBL/GenBank/DDBJ whole genome shotgun (WGS) entry which is preliminary data.</text>
</comment>
<proteinExistence type="predicted"/>
<dbReference type="PROSITE" id="PS51704">
    <property type="entry name" value="GP_PDE"/>
    <property type="match status" value="1"/>
</dbReference>
<dbReference type="InterPro" id="IPR017946">
    <property type="entry name" value="PLC-like_Pdiesterase_TIM-brl"/>
</dbReference>
<dbReference type="EMBL" id="JBHUHT010000008">
    <property type="protein sequence ID" value="MFD2095188.1"/>
    <property type="molecule type" value="Genomic_DNA"/>
</dbReference>
<dbReference type="RefSeq" id="WP_345338350.1">
    <property type="nucleotide sequence ID" value="NZ_BAABLI010000005.1"/>
</dbReference>
<sequence>MLADELAIIAHRGECSEAPENSLASVKEALAGACTAIEIDVQLTQDGIPVLFHDRDCQRMFHPPMSGAIADYHWEQLQNLELEEHERLPGVRAPFTQLSDVVTLLINRPDVTLFIEVKRAALERFSYAKVHEQISLAIRPIQLQCVLISFSLPFLSFARSHNGHRLGVVLGEWDWLERPEIGAISPEYIFCNLKRLPEGFLFNTGSPTWVVYEVDTPELAARLFSQGLRQCESFSPRQLKAAIAGKGAN</sequence>
<dbReference type="InterPro" id="IPR030395">
    <property type="entry name" value="GP_PDE_dom"/>
</dbReference>
<gene>
    <name evidence="2" type="ORF">ACFSJ3_04265</name>
</gene>
<dbReference type="PANTHER" id="PTHR46211:SF14">
    <property type="entry name" value="GLYCEROPHOSPHODIESTER PHOSPHODIESTERASE"/>
    <property type="match status" value="1"/>
</dbReference>
<dbReference type="Gene3D" id="3.20.20.190">
    <property type="entry name" value="Phosphatidylinositol (PI) phosphodiesterase"/>
    <property type="match status" value="1"/>
</dbReference>
<feature type="domain" description="GP-PDE" evidence="1">
    <location>
        <begin position="6"/>
        <end position="243"/>
    </location>
</feature>
<organism evidence="2 3">
    <name type="scientific">Corallincola platygyrae</name>
    <dbReference type="NCBI Taxonomy" id="1193278"/>
    <lineage>
        <taxon>Bacteria</taxon>
        <taxon>Pseudomonadati</taxon>
        <taxon>Pseudomonadota</taxon>
        <taxon>Gammaproteobacteria</taxon>
        <taxon>Alteromonadales</taxon>
        <taxon>Psychromonadaceae</taxon>
        <taxon>Corallincola</taxon>
    </lineage>
</organism>
<name>A0ABW4XLM5_9GAMM</name>
<protein>
    <submittedName>
        <fullName evidence="2">Glycerophosphodiester phosphodiesterase family protein</fullName>
    </submittedName>
</protein>
<accession>A0ABW4XLM5</accession>
<dbReference type="PANTHER" id="PTHR46211">
    <property type="entry name" value="GLYCEROPHOSPHORYL DIESTER PHOSPHODIESTERASE"/>
    <property type="match status" value="1"/>
</dbReference>
<dbReference type="SUPFAM" id="SSF51695">
    <property type="entry name" value="PLC-like phosphodiesterases"/>
    <property type="match status" value="1"/>
</dbReference>
<dbReference type="Pfam" id="PF03009">
    <property type="entry name" value="GDPD"/>
    <property type="match status" value="1"/>
</dbReference>
<reference evidence="3" key="1">
    <citation type="journal article" date="2019" name="Int. J. Syst. Evol. Microbiol.">
        <title>The Global Catalogue of Microorganisms (GCM) 10K type strain sequencing project: providing services to taxonomists for standard genome sequencing and annotation.</title>
        <authorList>
            <consortium name="The Broad Institute Genomics Platform"/>
            <consortium name="The Broad Institute Genome Sequencing Center for Infectious Disease"/>
            <person name="Wu L."/>
            <person name="Ma J."/>
        </authorList>
    </citation>
    <scope>NUCLEOTIDE SEQUENCE [LARGE SCALE GENOMIC DNA]</scope>
    <source>
        <strain evidence="3">CGMCC 1.10992</strain>
    </source>
</reference>
<evidence type="ECO:0000313" key="3">
    <source>
        <dbReference type="Proteomes" id="UP001597380"/>
    </source>
</evidence>
<evidence type="ECO:0000313" key="2">
    <source>
        <dbReference type="EMBL" id="MFD2095188.1"/>
    </source>
</evidence>
<evidence type="ECO:0000259" key="1">
    <source>
        <dbReference type="PROSITE" id="PS51704"/>
    </source>
</evidence>